<dbReference type="GeneID" id="37013199"/>
<dbReference type="InterPro" id="IPR003604">
    <property type="entry name" value="Matrin/U1-like-C_Znf_C2H2"/>
</dbReference>
<dbReference type="InterPro" id="IPR040107">
    <property type="entry name" value="Snu23"/>
</dbReference>
<evidence type="ECO:0000256" key="5">
    <source>
        <dbReference type="SAM" id="MobiDB-lite"/>
    </source>
</evidence>
<dbReference type="EMBL" id="KZ819321">
    <property type="protein sequence ID" value="PWN24144.1"/>
    <property type="molecule type" value="Genomic_DNA"/>
</dbReference>
<dbReference type="SMART" id="SM00451">
    <property type="entry name" value="ZnF_U1"/>
    <property type="match status" value="1"/>
</dbReference>
<dbReference type="InterPro" id="IPR036236">
    <property type="entry name" value="Znf_C2H2_sf"/>
</dbReference>
<keyword evidence="1" id="KW-0479">Metal-binding</keyword>
<feature type="compositionally biased region" description="Polar residues" evidence="5">
    <location>
        <begin position="63"/>
        <end position="73"/>
    </location>
</feature>
<dbReference type="GO" id="GO:0003676">
    <property type="term" value="F:nucleic acid binding"/>
    <property type="evidence" value="ECO:0007669"/>
    <property type="project" value="InterPro"/>
</dbReference>
<dbReference type="Gene3D" id="3.30.160.60">
    <property type="entry name" value="Classic Zinc Finger"/>
    <property type="match status" value="1"/>
</dbReference>
<feature type="region of interest" description="Disordered" evidence="5">
    <location>
        <begin position="1"/>
        <end position="81"/>
    </location>
</feature>
<dbReference type="Pfam" id="PF25095">
    <property type="entry name" value="C2H2-zf_KIN17"/>
    <property type="match status" value="1"/>
</dbReference>
<dbReference type="OrthoDB" id="30343at2759"/>
<evidence type="ECO:0000313" key="8">
    <source>
        <dbReference type="Proteomes" id="UP000245942"/>
    </source>
</evidence>
<proteinExistence type="predicted"/>
<dbReference type="RefSeq" id="XP_025351304.1">
    <property type="nucleotide sequence ID" value="XM_025491465.1"/>
</dbReference>
<protein>
    <recommendedName>
        <fullName evidence="6">U1-type domain-containing protein</fullName>
    </recommendedName>
</protein>
<dbReference type="GO" id="GO:0008270">
    <property type="term" value="F:zinc ion binding"/>
    <property type="evidence" value="ECO:0007669"/>
    <property type="project" value="UniProtKB-KW"/>
</dbReference>
<feature type="domain" description="U1-type" evidence="6">
    <location>
        <begin position="97"/>
        <end position="131"/>
    </location>
</feature>
<evidence type="ECO:0000256" key="4">
    <source>
        <dbReference type="ARBA" id="ARBA00023242"/>
    </source>
</evidence>
<dbReference type="SUPFAM" id="SSF57667">
    <property type="entry name" value="beta-beta-alpha zinc fingers"/>
    <property type="match status" value="1"/>
</dbReference>
<accession>A0A316UGU1</accession>
<keyword evidence="4" id="KW-0539">Nucleus</keyword>
<feature type="compositionally biased region" description="Basic and acidic residues" evidence="5">
    <location>
        <begin position="17"/>
        <end position="47"/>
    </location>
</feature>
<dbReference type="PANTHER" id="PTHR45986">
    <property type="entry name" value="ZINC FINGER MATRIN-TYPE PROTEIN 2"/>
    <property type="match status" value="1"/>
</dbReference>
<dbReference type="GO" id="GO:0005681">
    <property type="term" value="C:spliceosomal complex"/>
    <property type="evidence" value="ECO:0007669"/>
    <property type="project" value="InterPro"/>
</dbReference>
<dbReference type="GO" id="GO:0046540">
    <property type="term" value="C:U4/U6 x U5 tri-snRNP complex"/>
    <property type="evidence" value="ECO:0007669"/>
    <property type="project" value="TreeGrafter"/>
</dbReference>
<dbReference type="PANTHER" id="PTHR45986:SF1">
    <property type="entry name" value="ZINC FINGER MATRIN-TYPE PROTEIN 2"/>
    <property type="match status" value="1"/>
</dbReference>
<gene>
    <name evidence="7" type="ORF">BCV69DRAFT_280046</name>
</gene>
<evidence type="ECO:0000256" key="1">
    <source>
        <dbReference type="ARBA" id="ARBA00022723"/>
    </source>
</evidence>
<organism evidence="7 8">
    <name type="scientific">Pseudomicrostroma glucosiphilum</name>
    <dbReference type="NCBI Taxonomy" id="1684307"/>
    <lineage>
        <taxon>Eukaryota</taxon>
        <taxon>Fungi</taxon>
        <taxon>Dikarya</taxon>
        <taxon>Basidiomycota</taxon>
        <taxon>Ustilaginomycotina</taxon>
        <taxon>Exobasidiomycetes</taxon>
        <taxon>Microstromatales</taxon>
        <taxon>Microstromatales incertae sedis</taxon>
        <taxon>Pseudomicrostroma</taxon>
    </lineage>
</organism>
<dbReference type="STRING" id="1684307.A0A316UGU1"/>
<feature type="compositionally biased region" description="Gly residues" evidence="5">
    <location>
        <begin position="223"/>
        <end position="232"/>
    </location>
</feature>
<dbReference type="InterPro" id="IPR056767">
    <property type="entry name" value="C2H2-Znf_KIN17"/>
</dbReference>
<feature type="compositionally biased region" description="Basic and acidic residues" evidence="5">
    <location>
        <begin position="191"/>
        <end position="208"/>
    </location>
</feature>
<dbReference type="Proteomes" id="UP000245942">
    <property type="component" value="Unassembled WGS sequence"/>
</dbReference>
<reference evidence="7 8" key="1">
    <citation type="journal article" date="2018" name="Mol. Biol. Evol.">
        <title>Broad Genomic Sampling Reveals a Smut Pathogenic Ancestry of the Fungal Clade Ustilaginomycotina.</title>
        <authorList>
            <person name="Kijpornyongpan T."/>
            <person name="Mondo S.J."/>
            <person name="Barry K."/>
            <person name="Sandor L."/>
            <person name="Lee J."/>
            <person name="Lipzen A."/>
            <person name="Pangilinan J."/>
            <person name="LaButti K."/>
            <person name="Hainaut M."/>
            <person name="Henrissat B."/>
            <person name="Grigoriev I.V."/>
            <person name="Spatafora J.W."/>
            <person name="Aime M.C."/>
        </authorList>
    </citation>
    <scope>NUCLEOTIDE SEQUENCE [LARGE SCALE GENOMIC DNA]</scope>
    <source>
        <strain evidence="7 8">MCA 4718</strain>
    </source>
</reference>
<evidence type="ECO:0000256" key="2">
    <source>
        <dbReference type="ARBA" id="ARBA00022771"/>
    </source>
</evidence>
<evidence type="ECO:0000313" key="7">
    <source>
        <dbReference type="EMBL" id="PWN24144.1"/>
    </source>
</evidence>
<dbReference type="AlphaFoldDB" id="A0A316UGU1"/>
<keyword evidence="3" id="KW-0862">Zinc</keyword>
<keyword evidence="8" id="KW-1185">Reference proteome</keyword>
<dbReference type="GO" id="GO:0000398">
    <property type="term" value="P:mRNA splicing, via spliceosome"/>
    <property type="evidence" value="ECO:0007669"/>
    <property type="project" value="InterPro"/>
</dbReference>
<evidence type="ECO:0000256" key="3">
    <source>
        <dbReference type="ARBA" id="ARBA00022833"/>
    </source>
</evidence>
<sequence length="232" mass="26418">MSKATAAGGAGVGPSRRTWDVEEYTSKAREKDREDKERAQQNEERIRKGQKPLPRTSKLDSLPQPTSHLQPRSQPLDLDKDVGKTLLVDNSGDSRRGAGYYCEVCRKTCKDSIGYLDHINGRDHLRRLGQTTHVARSTVEQVRARIQLLRSQTSSSSSSNSAKEYDFLERVKAIADAEREKKEERKRRKKEERERKEREREEERRKEMGGGGVEDEAMMSMMGFGGFGSSKK</sequence>
<keyword evidence="2" id="KW-0863">Zinc-finger</keyword>
<feature type="region of interest" description="Disordered" evidence="5">
    <location>
        <begin position="176"/>
        <end position="232"/>
    </location>
</feature>
<name>A0A316UGU1_9BASI</name>
<evidence type="ECO:0000259" key="6">
    <source>
        <dbReference type="SMART" id="SM00451"/>
    </source>
</evidence>